<dbReference type="GO" id="GO:0009073">
    <property type="term" value="P:aromatic amino acid family biosynthetic process"/>
    <property type="evidence" value="ECO:0007669"/>
    <property type="project" value="UniProtKB-KW"/>
</dbReference>
<dbReference type="EMBL" id="MNYI01000219">
    <property type="protein sequence ID" value="OIP37172.1"/>
    <property type="molecule type" value="Genomic_DNA"/>
</dbReference>
<feature type="binding site" evidence="8">
    <location>
        <position position="92"/>
    </location>
    <ligand>
        <name>shikimate</name>
        <dbReference type="ChEBI" id="CHEBI:36208"/>
    </ligand>
</feature>
<keyword evidence="3 8" id="KW-0028">Amino-acid biosynthesis</keyword>
<evidence type="ECO:0000256" key="2">
    <source>
        <dbReference type="ARBA" id="ARBA00012962"/>
    </source>
</evidence>
<dbReference type="HAMAP" id="MF_00222">
    <property type="entry name" value="Shikimate_DH_AroE"/>
    <property type="match status" value="1"/>
</dbReference>
<comment type="catalytic activity">
    <reaction evidence="7 8">
        <text>shikimate + NADP(+) = 3-dehydroshikimate + NADPH + H(+)</text>
        <dbReference type="Rhea" id="RHEA:17737"/>
        <dbReference type="ChEBI" id="CHEBI:15378"/>
        <dbReference type="ChEBI" id="CHEBI:16630"/>
        <dbReference type="ChEBI" id="CHEBI:36208"/>
        <dbReference type="ChEBI" id="CHEBI:57783"/>
        <dbReference type="ChEBI" id="CHEBI:58349"/>
        <dbReference type="EC" id="1.1.1.25"/>
    </reaction>
</comment>
<gene>
    <name evidence="8" type="primary">aroE</name>
    <name evidence="12" type="ORF">AUJ95_08515</name>
</gene>
<dbReference type="InterPro" id="IPR036291">
    <property type="entry name" value="NAD(P)-bd_dom_sf"/>
</dbReference>
<dbReference type="SUPFAM" id="SSF53223">
    <property type="entry name" value="Aminoacid dehydrogenase-like, N-terminal domain"/>
    <property type="match status" value="1"/>
</dbReference>
<feature type="binding site" evidence="8">
    <location>
        <begin position="156"/>
        <end position="161"/>
    </location>
    <ligand>
        <name>NADP(+)</name>
        <dbReference type="ChEBI" id="CHEBI:58349"/>
    </ligand>
</feature>
<dbReference type="NCBIfam" id="TIGR00507">
    <property type="entry name" value="aroE"/>
    <property type="match status" value="1"/>
</dbReference>
<dbReference type="Pfam" id="PF08501">
    <property type="entry name" value="Shikimate_dh_N"/>
    <property type="match status" value="1"/>
</dbReference>
<dbReference type="GO" id="GO:0004764">
    <property type="term" value="F:shikimate 3-dehydrogenase (NADP+) activity"/>
    <property type="evidence" value="ECO:0007669"/>
    <property type="project" value="UniProtKB-UniRule"/>
</dbReference>
<dbReference type="InterPro" id="IPR022893">
    <property type="entry name" value="Shikimate_DH_fam"/>
</dbReference>
<feature type="binding site" evidence="8">
    <location>
        <position position="107"/>
    </location>
    <ligand>
        <name>shikimate</name>
        <dbReference type="ChEBI" id="CHEBI:36208"/>
    </ligand>
</feature>
<evidence type="ECO:0000313" key="13">
    <source>
        <dbReference type="Proteomes" id="UP000183085"/>
    </source>
</evidence>
<comment type="subunit">
    <text evidence="8">Homodimer.</text>
</comment>
<organism evidence="12 13">
    <name type="scientific">Candidatus Desantisbacteria bacterium CG2_30_40_21</name>
    <dbReference type="NCBI Taxonomy" id="1817895"/>
    <lineage>
        <taxon>Bacteria</taxon>
        <taxon>Candidatus Desantisiibacteriota</taxon>
    </lineage>
</organism>
<feature type="binding site" evidence="8">
    <location>
        <position position="224"/>
    </location>
    <ligand>
        <name>NADP(+)</name>
        <dbReference type="ChEBI" id="CHEBI:58349"/>
    </ligand>
</feature>
<evidence type="ECO:0000256" key="7">
    <source>
        <dbReference type="ARBA" id="ARBA00049442"/>
    </source>
</evidence>
<keyword evidence="6 8" id="KW-0057">Aromatic amino acid biosynthesis</keyword>
<dbReference type="NCBIfam" id="NF001314">
    <property type="entry name" value="PRK00258.2-2"/>
    <property type="match status" value="1"/>
</dbReference>
<evidence type="ECO:0000256" key="6">
    <source>
        <dbReference type="ARBA" id="ARBA00023141"/>
    </source>
</evidence>
<feature type="binding site" evidence="8">
    <location>
        <begin position="132"/>
        <end position="136"/>
    </location>
    <ligand>
        <name>NADP(+)</name>
        <dbReference type="ChEBI" id="CHEBI:58349"/>
    </ligand>
</feature>
<dbReference type="Proteomes" id="UP000183085">
    <property type="component" value="Unassembled WGS sequence"/>
</dbReference>
<dbReference type="Gene3D" id="3.40.50.10860">
    <property type="entry name" value="Leucine Dehydrogenase, chain A, domain 1"/>
    <property type="match status" value="1"/>
</dbReference>
<evidence type="ECO:0000259" key="11">
    <source>
        <dbReference type="Pfam" id="PF18317"/>
    </source>
</evidence>
<comment type="pathway">
    <text evidence="1 8">Metabolic intermediate biosynthesis; chorismate biosynthesis; chorismate from D-erythrose 4-phosphate and phosphoenolpyruvate: step 4/7.</text>
</comment>
<protein>
    <recommendedName>
        <fullName evidence="2 8">Shikimate dehydrogenase (NADP(+))</fullName>
        <shortName evidence="8">SDH</shortName>
        <ecNumber evidence="2 8">1.1.1.25</ecNumber>
    </recommendedName>
</protein>
<dbReference type="InterPro" id="IPR046346">
    <property type="entry name" value="Aminoacid_DH-like_N_sf"/>
</dbReference>
<dbReference type="UniPathway" id="UPA00053">
    <property type="reaction ID" value="UER00087"/>
</dbReference>
<evidence type="ECO:0000256" key="5">
    <source>
        <dbReference type="ARBA" id="ARBA00023002"/>
    </source>
</evidence>
<evidence type="ECO:0000259" key="10">
    <source>
        <dbReference type="Pfam" id="PF08501"/>
    </source>
</evidence>
<feature type="binding site" evidence="8">
    <location>
        <begin position="20"/>
        <end position="22"/>
    </location>
    <ligand>
        <name>shikimate</name>
        <dbReference type="ChEBI" id="CHEBI:36208"/>
    </ligand>
</feature>
<proteinExistence type="inferred from homology"/>
<dbReference type="GO" id="GO:0050661">
    <property type="term" value="F:NADP binding"/>
    <property type="evidence" value="ECO:0007669"/>
    <property type="project" value="InterPro"/>
</dbReference>
<feature type="domain" description="Quinate/shikimate 5-dehydrogenase/glutamyl-tRNA reductase" evidence="9">
    <location>
        <begin position="124"/>
        <end position="199"/>
    </location>
</feature>
<reference evidence="12 13" key="1">
    <citation type="journal article" date="2016" name="Environ. Microbiol.">
        <title>Genomic resolution of a cold subsurface aquifer community provides metabolic insights for novel microbes adapted to high CO concentrations.</title>
        <authorList>
            <person name="Probst A.J."/>
            <person name="Castelle C.J."/>
            <person name="Singh A."/>
            <person name="Brown C.T."/>
            <person name="Anantharaman K."/>
            <person name="Sharon I."/>
            <person name="Hug L.A."/>
            <person name="Burstein D."/>
            <person name="Emerson J.B."/>
            <person name="Thomas B.C."/>
            <person name="Banfield J.F."/>
        </authorList>
    </citation>
    <scope>NUCLEOTIDE SEQUENCE [LARGE SCALE GENOMIC DNA]</scope>
    <source>
        <strain evidence="12">CG2_30_40_21</strain>
    </source>
</reference>
<dbReference type="CDD" id="cd01065">
    <property type="entry name" value="NAD_bind_Shikimate_DH"/>
    <property type="match status" value="1"/>
</dbReference>
<dbReference type="STRING" id="1817895.AUJ95_08515"/>
<dbReference type="SUPFAM" id="SSF51735">
    <property type="entry name" value="NAD(P)-binding Rossmann-fold domains"/>
    <property type="match status" value="1"/>
</dbReference>
<sequence>MPINGQTKVVGIIGDPVKHSLSPQMHNVAFKHLNLDFVYIPFHVKPESVGEAIKGMRALAMVGLNVTVPHKIEVMKYLDEVSPDAKAIGAVNTIFFKDNKCIGDNTDGRGFIRALIEDEGIIIAGKSVVILGAGGSARAIGHSLIKDGVGRLIFCNRTVSKAESIAGSFQSMGISVAGMGIIDSRDEIAQADMIINTTSIGMKQGDPLLINPEWIRKRQIVYDIIYSPPETLLLQAAKARGARVMNGLGMLIHQGALAFEIWTGCPAPVEVMRNVFP</sequence>
<keyword evidence="4 8" id="KW-0521">NADP</keyword>
<dbReference type="Gene3D" id="3.40.50.720">
    <property type="entry name" value="NAD(P)-binding Rossmann-like Domain"/>
    <property type="match status" value="1"/>
</dbReference>
<feature type="active site" description="Proton acceptor" evidence="8">
    <location>
        <position position="71"/>
    </location>
</feature>
<dbReference type="GO" id="GO:0019632">
    <property type="term" value="P:shikimate metabolic process"/>
    <property type="evidence" value="ECO:0007669"/>
    <property type="project" value="InterPro"/>
</dbReference>
<evidence type="ECO:0000313" key="12">
    <source>
        <dbReference type="EMBL" id="OIP37172.1"/>
    </source>
</evidence>
<dbReference type="Pfam" id="PF18317">
    <property type="entry name" value="SDH_C"/>
    <property type="match status" value="1"/>
</dbReference>
<dbReference type="InterPro" id="IPR013708">
    <property type="entry name" value="Shikimate_DH-bd_N"/>
</dbReference>
<evidence type="ECO:0000256" key="8">
    <source>
        <dbReference type="HAMAP-Rule" id="MF_00222"/>
    </source>
</evidence>
<accession>A0A1J5DM95</accession>
<feature type="binding site" evidence="8">
    <location>
        <position position="67"/>
    </location>
    <ligand>
        <name>shikimate</name>
        <dbReference type="ChEBI" id="CHEBI:36208"/>
    </ligand>
</feature>
<dbReference type="AlphaFoldDB" id="A0A1J5DM95"/>
<comment type="function">
    <text evidence="8">Involved in the biosynthesis of the chorismate, which leads to the biosynthesis of aromatic amino acids. Catalyzes the reversible NADPH linked reduction of 3-dehydroshikimate (DHSA) to yield shikimate (SA).</text>
</comment>
<comment type="similarity">
    <text evidence="8">Belongs to the shikimate dehydrogenase family.</text>
</comment>
<comment type="caution">
    <text evidence="8">Lacks conserved residue(s) required for the propagation of feature annotation.</text>
</comment>
<keyword evidence="5 8" id="KW-0560">Oxidoreductase</keyword>
<dbReference type="GO" id="GO:0009423">
    <property type="term" value="P:chorismate biosynthetic process"/>
    <property type="evidence" value="ECO:0007669"/>
    <property type="project" value="UniProtKB-UniRule"/>
</dbReference>
<feature type="domain" description="SDH C-terminal" evidence="11">
    <location>
        <begin position="247"/>
        <end position="274"/>
    </location>
</feature>
<evidence type="ECO:0000259" key="9">
    <source>
        <dbReference type="Pfam" id="PF01488"/>
    </source>
</evidence>
<feature type="binding site" evidence="8">
    <location>
        <position position="254"/>
    </location>
    <ligand>
        <name>shikimate</name>
        <dbReference type="ChEBI" id="CHEBI:36208"/>
    </ligand>
</feature>
<evidence type="ECO:0000256" key="3">
    <source>
        <dbReference type="ARBA" id="ARBA00022605"/>
    </source>
</evidence>
<feature type="domain" description="Shikimate dehydrogenase substrate binding N-terminal" evidence="10">
    <location>
        <begin position="12"/>
        <end position="94"/>
    </location>
</feature>
<dbReference type="InterPro" id="IPR041121">
    <property type="entry name" value="SDH_C"/>
</dbReference>
<evidence type="ECO:0000256" key="1">
    <source>
        <dbReference type="ARBA" id="ARBA00004871"/>
    </source>
</evidence>
<dbReference type="InterPro" id="IPR011342">
    <property type="entry name" value="Shikimate_DH"/>
</dbReference>
<dbReference type="PANTHER" id="PTHR21089:SF1">
    <property type="entry name" value="BIFUNCTIONAL 3-DEHYDROQUINATE DEHYDRATASE_SHIKIMATE DEHYDROGENASE, CHLOROPLASTIC"/>
    <property type="match status" value="1"/>
</dbReference>
<dbReference type="GO" id="GO:0008652">
    <property type="term" value="P:amino acid biosynthetic process"/>
    <property type="evidence" value="ECO:0007669"/>
    <property type="project" value="UniProtKB-KW"/>
</dbReference>
<comment type="caution">
    <text evidence="12">The sequence shown here is derived from an EMBL/GenBank/DDBJ whole genome shotgun (WGS) entry which is preliminary data.</text>
</comment>
<feature type="binding site" evidence="8">
    <location>
        <position position="247"/>
    </location>
    <ligand>
        <name>NADP(+)</name>
        <dbReference type="ChEBI" id="CHEBI:58349"/>
    </ligand>
</feature>
<dbReference type="EC" id="1.1.1.25" evidence="2 8"/>
<dbReference type="NCBIfam" id="NF001319">
    <property type="entry name" value="PRK00258.3-3"/>
    <property type="match status" value="1"/>
</dbReference>
<name>A0A1J5DM95_9BACT</name>
<feature type="binding site" evidence="8">
    <location>
        <position position="226"/>
    </location>
    <ligand>
        <name>shikimate</name>
        <dbReference type="ChEBI" id="CHEBI:36208"/>
    </ligand>
</feature>
<dbReference type="InterPro" id="IPR006151">
    <property type="entry name" value="Shikm_DH/Glu-tRNA_Rdtase"/>
</dbReference>
<dbReference type="Pfam" id="PF01488">
    <property type="entry name" value="Shikimate_DH"/>
    <property type="match status" value="1"/>
</dbReference>
<dbReference type="PANTHER" id="PTHR21089">
    <property type="entry name" value="SHIKIMATE DEHYDROGENASE"/>
    <property type="match status" value="1"/>
</dbReference>
<evidence type="ECO:0000256" key="4">
    <source>
        <dbReference type="ARBA" id="ARBA00022857"/>
    </source>
</evidence>
<dbReference type="GO" id="GO:0005829">
    <property type="term" value="C:cytosol"/>
    <property type="evidence" value="ECO:0007669"/>
    <property type="project" value="TreeGrafter"/>
</dbReference>